<feature type="region of interest" description="Disordered" evidence="1">
    <location>
        <begin position="161"/>
        <end position="190"/>
    </location>
</feature>
<comment type="caution">
    <text evidence="3">The sequence shown here is derived from an EMBL/GenBank/DDBJ whole genome shotgun (WGS) entry which is preliminary data.</text>
</comment>
<organism evidence="3 4">
    <name type="scientific">Synaphobranchus kaupii</name>
    <name type="common">Kaup's arrowtooth eel</name>
    <dbReference type="NCBI Taxonomy" id="118154"/>
    <lineage>
        <taxon>Eukaryota</taxon>
        <taxon>Metazoa</taxon>
        <taxon>Chordata</taxon>
        <taxon>Craniata</taxon>
        <taxon>Vertebrata</taxon>
        <taxon>Euteleostomi</taxon>
        <taxon>Actinopterygii</taxon>
        <taxon>Neopterygii</taxon>
        <taxon>Teleostei</taxon>
        <taxon>Anguilliformes</taxon>
        <taxon>Synaphobranchidae</taxon>
        <taxon>Synaphobranchus</taxon>
    </lineage>
</organism>
<sequence>MGKSKELSQDLRNQIVAKHENGIGYRRISQLLNLLVSSIGGIIRKWKQHHSTINRPRTGAPRKISDQGVRRILRRVAKEPRTTRKELQKDVEAAVYRSVLPRDRFLQHVTPKMSRRRPQLRHPVQMSHRRPQPHRPSQEGPLCQCCQPPLTLQSFLGHLPVPRHDQRLQLPEELPEPGAPSPYAEGPSEA</sequence>
<dbReference type="Gene3D" id="1.10.10.10">
    <property type="entry name" value="Winged helix-like DNA-binding domain superfamily/Winged helix DNA-binding domain"/>
    <property type="match status" value="1"/>
</dbReference>
<feature type="domain" description="Sleeping Beauty transposase HTH" evidence="2">
    <location>
        <begin position="1"/>
        <end position="52"/>
    </location>
</feature>
<dbReference type="InterPro" id="IPR036388">
    <property type="entry name" value="WH-like_DNA-bd_sf"/>
</dbReference>
<gene>
    <name evidence="3" type="ORF">SKAU_G00136720</name>
</gene>
<evidence type="ECO:0000256" key="1">
    <source>
        <dbReference type="SAM" id="MobiDB-lite"/>
    </source>
</evidence>
<name>A0A9Q1FRG1_SYNKA</name>
<protein>
    <recommendedName>
        <fullName evidence="2">Sleeping Beauty transposase HTH domain-containing protein</fullName>
    </recommendedName>
</protein>
<dbReference type="SUPFAM" id="SSF46689">
    <property type="entry name" value="Homeodomain-like"/>
    <property type="match status" value="1"/>
</dbReference>
<proteinExistence type="predicted"/>
<dbReference type="Proteomes" id="UP001152622">
    <property type="component" value="Chromosome 4"/>
</dbReference>
<keyword evidence="4" id="KW-1185">Reference proteome</keyword>
<reference evidence="3" key="1">
    <citation type="journal article" date="2023" name="Science">
        <title>Genome structures resolve the early diversification of teleost fishes.</title>
        <authorList>
            <person name="Parey E."/>
            <person name="Louis A."/>
            <person name="Montfort J."/>
            <person name="Bouchez O."/>
            <person name="Roques C."/>
            <person name="Iampietro C."/>
            <person name="Lluch J."/>
            <person name="Castinel A."/>
            <person name="Donnadieu C."/>
            <person name="Desvignes T."/>
            <person name="Floi Bucao C."/>
            <person name="Jouanno E."/>
            <person name="Wen M."/>
            <person name="Mejri S."/>
            <person name="Dirks R."/>
            <person name="Jansen H."/>
            <person name="Henkel C."/>
            <person name="Chen W.J."/>
            <person name="Zahm M."/>
            <person name="Cabau C."/>
            <person name="Klopp C."/>
            <person name="Thompson A.W."/>
            <person name="Robinson-Rechavi M."/>
            <person name="Braasch I."/>
            <person name="Lecointre G."/>
            <person name="Bobe J."/>
            <person name="Postlethwait J.H."/>
            <person name="Berthelot C."/>
            <person name="Roest Crollius H."/>
            <person name="Guiguen Y."/>
        </authorList>
    </citation>
    <scope>NUCLEOTIDE SEQUENCE</scope>
    <source>
        <strain evidence="3">WJC10195</strain>
    </source>
</reference>
<evidence type="ECO:0000313" key="3">
    <source>
        <dbReference type="EMBL" id="KAJ8364841.1"/>
    </source>
</evidence>
<dbReference type="OrthoDB" id="3263820at2759"/>
<evidence type="ECO:0000313" key="4">
    <source>
        <dbReference type="Proteomes" id="UP001152622"/>
    </source>
</evidence>
<evidence type="ECO:0000259" key="2">
    <source>
        <dbReference type="Pfam" id="PF25787"/>
    </source>
</evidence>
<dbReference type="AlphaFoldDB" id="A0A9Q1FRG1"/>
<feature type="region of interest" description="Disordered" evidence="1">
    <location>
        <begin position="111"/>
        <end position="142"/>
    </location>
</feature>
<dbReference type="InterPro" id="IPR057667">
    <property type="entry name" value="HTH_SB"/>
</dbReference>
<dbReference type="EMBL" id="JAINUF010000004">
    <property type="protein sequence ID" value="KAJ8364841.1"/>
    <property type="molecule type" value="Genomic_DNA"/>
</dbReference>
<accession>A0A9Q1FRG1</accession>
<dbReference type="InterPro" id="IPR009057">
    <property type="entry name" value="Homeodomain-like_sf"/>
</dbReference>
<dbReference type="Pfam" id="PF25787">
    <property type="entry name" value="HTH_SB"/>
    <property type="match status" value="1"/>
</dbReference>